<comment type="caution">
    <text evidence="2">The sequence shown here is derived from an EMBL/GenBank/DDBJ whole genome shotgun (WGS) entry which is preliminary data.</text>
</comment>
<sequence length="1041" mass="116079">MPLPTSYEIILAQEQGGERPSTSTPVQHRPAPVPPTRVRDAIGTINDDQATANPSDSVPPTGQSFYRQVLSGVPANILSTTMRILGLVIINHRDLNSANSQAKFLGLDQVAFRRALENLHSVVYVPPVEESNTTPLRIYHASFSDFLDDVGRSGEFHLNREAVKYDFALQCLHWIENDDGPLGDKALVTFSVSRGWDACCGLSDDFVPGLVNRLERFDFSCLRFNHVGSGFASLLRWLHSLGSTRNKSVISVGWGSFRTCPSSNIRWEYQPLSAHEYIASFTPDILAPELPFTLKLRLGTAVRVHITLEVVARDARHANHLHFLGKGCRGIQEKFSDHLPANWPTESNLLRLADLASGNINDAAFLLRFIGDDVLADPDAQLKICMSILPSDRGSSTIESLCPLNPLYHHIFSNIPTDLLPITTRILGFLVFGASCYASADLQARFLGLDPITIRQSLQNLRSIIYIPPQDKFNTTPLYIYRQSCSSFLEANRSSGIRLDMEAVRYDVILQCLHWIENDDQSPSNRDLINFCVSEGWHTCCNLSKDFIPRLISRLGSFDFRCLTHAHIEGPDFGEFIQWLYSVGSTCDKSVITIIPGAPQEGAISNGLRVIYRMSSHFPRDLLMLGKPDPATHIHIASLIPDLVASEILFAMKLRLGDVSQVRVALVVIDDKTGGVLGPLRRGFDAIREKFKPHYPGHWPPESHLLQLALLASGDVGTVSFLLRFIGDELCCDPVGRLRACMRFLDGGRIVASGAIDPSRTLGLLYHSILSGIPPDHLPIATRILRLLNVHHDGFNTVSDQTRFLELDQATFHRSIQGLHSLVYVPPANKCNTISVRIYDHSFSNFLEDSNRSKKFYLDGGAVEYDFALKCLHWIENGAGSPSNEAIFRFSVSNGWGACCNLSDDFIPGLISRLERFDFHRLTNAHVEEVFYRQQLVVCDGFAKFLQWLFSLGSIRNKSLISVMQDTSRASEEIHALVLLKFRLHSSFDSEMPLMCICHLKSMSVPRGLKVTCVTVAGPLDGPRSSERSEQERAGSSIYWM</sequence>
<feature type="compositionally biased region" description="Basic and acidic residues" evidence="1">
    <location>
        <begin position="1024"/>
        <end position="1033"/>
    </location>
</feature>
<evidence type="ECO:0000256" key="1">
    <source>
        <dbReference type="SAM" id="MobiDB-lite"/>
    </source>
</evidence>
<organism evidence="2 3">
    <name type="scientific">Macrolepiota fuliginosa MF-IS2</name>
    <dbReference type="NCBI Taxonomy" id="1400762"/>
    <lineage>
        <taxon>Eukaryota</taxon>
        <taxon>Fungi</taxon>
        <taxon>Dikarya</taxon>
        <taxon>Basidiomycota</taxon>
        <taxon>Agaricomycotina</taxon>
        <taxon>Agaricomycetes</taxon>
        <taxon>Agaricomycetidae</taxon>
        <taxon>Agaricales</taxon>
        <taxon>Agaricineae</taxon>
        <taxon>Agaricaceae</taxon>
        <taxon>Macrolepiota</taxon>
    </lineage>
</organism>
<gene>
    <name evidence="2" type="ORF">P691DRAFT_764392</name>
</gene>
<reference evidence="2" key="1">
    <citation type="submission" date="2020-11" db="EMBL/GenBank/DDBJ databases">
        <authorList>
            <consortium name="DOE Joint Genome Institute"/>
            <person name="Ahrendt S."/>
            <person name="Riley R."/>
            <person name="Andreopoulos W."/>
            <person name="Labutti K."/>
            <person name="Pangilinan J."/>
            <person name="Ruiz-Duenas F.J."/>
            <person name="Barrasa J.M."/>
            <person name="Sanchez-Garcia M."/>
            <person name="Camarero S."/>
            <person name="Miyauchi S."/>
            <person name="Serrano A."/>
            <person name="Linde D."/>
            <person name="Babiker R."/>
            <person name="Drula E."/>
            <person name="Ayuso-Fernandez I."/>
            <person name="Pacheco R."/>
            <person name="Padilla G."/>
            <person name="Ferreira P."/>
            <person name="Barriuso J."/>
            <person name="Kellner H."/>
            <person name="Castanera R."/>
            <person name="Alfaro M."/>
            <person name="Ramirez L."/>
            <person name="Pisabarro A.G."/>
            <person name="Kuo A."/>
            <person name="Tritt A."/>
            <person name="Lipzen A."/>
            <person name="He G."/>
            <person name="Yan M."/>
            <person name="Ng V."/>
            <person name="Cullen D."/>
            <person name="Martin F."/>
            <person name="Rosso M.-N."/>
            <person name="Henrissat B."/>
            <person name="Hibbett D."/>
            <person name="Martinez A.T."/>
            <person name="Grigoriev I.V."/>
        </authorList>
    </citation>
    <scope>NUCLEOTIDE SEQUENCE</scope>
    <source>
        <strain evidence="2">MF-IS2</strain>
    </source>
</reference>
<name>A0A9P6BWU7_9AGAR</name>
<dbReference type="EMBL" id="MU151490">
    <property type="protein sequence ID" value="KAF9443316.1"/>
    <property type="molecule type" value="Genomic_DNA"/>
</dbReference>
<dbReference type="Proteomes" id="UP000807342">
    <property type="component" value="Unassembled WGS sequence"/>
</dbReference>
<keyword evidence="3" id="KW-1185">Reference proteome</keyword>
<evidence type="ECO:0000313" key="3">
    <source>
        <dbReference type="Proteomes" id="UP000807342"/>
    </source>
</evidence>
<protein>
    <submittedName>
        <fullName evidence="2">Uncharacterized protein</fullName>
    </submittedName>
</protein>
<feature type="region of interest" description="Disordered" evidence="1">
    <location>
        <begin position="12"/>
        <end position="39"/>
    </location>
</feature>
<feature type="region of interest" description="Disordered" evidence="1">
    <location>
        <begin position="1022"/>
        <end position="1041"/>
    </location>
</feature>
<dbReference type="OrthoDB" id="3262196at2759"/>
<evidence type="ECO:0000313" key="2">
    <source>
        <dbReference type="EMBL" id="KAF9443316.1"/>
    </source>
</evidence>
<dbReference type="AlphaFoldDB" id="A0A9P6BWU7"/>
<proteinExistence type="predicted"/>
<accession>A0A9P6BWU7</accession>